<dbReference type="AlphaFoldDB" id="A0A174FQ71"/>
<dbReference type="SUPFAM" id="SSF53098">
    <property type="entry name" value="Ribonuclease H-like"/>
    <property type="match status" value="1"/>
</dbReference>
<keyword evidence="2" id="KW-0815">Transposition</keyword>
<dbReference type="RefSeq" id="WP_167343395.1">
    <property type="nucleotide sequence ID" value="NZ_BTHH01000024.1"/>
</dbReference>
<evidence type="ECO:0000256" key="3">
    <source>
        <dbReference type="ARBA" id="ARBA00023125"/>
    </source>
</evidence>
<dbReference type="InterPro" id="IPR002559">
    <property type="entry name" value="Transposase_11"/>
</dbReference>
<evidence type="ECO:0000313" key="7">
    <source>
        <dbReference type="Proteomes" id="UP000095431"/>
    </source>
</evidence>
<comment type="similarity">
    <text evidence="1">Belongs to the transposase 11 family.</text>
</comment>
<evidence type="ECO:0000256" key="1">
    <source>
        <dbReference type="ARBA" id="ARBA00010075"/>
    </source>
</evidence>
<accession>A0A174FQ71</accession>
<dbReference type="PANTHER" id="PTHR33258:SF1">
    <property type="entry name" value="TRANSPOSASE INSL FOR INSERTION SEQUENCE ELEMENT IS186A-RELATED"/>
    <property type="match status" value="1"/>
</dbReference>
<dbReference type="Pfam" id="PF01609">
    <property type="entry name" value="DDE_Tnp_1"/>
    <property type="match status" value="1"/>
</dbReference>
<protein>
    <submittedName>
        <fullName evidence="6">Transposase</fullName>
    </submittedName>
</protein>
<gene>
    <name evidence="6" type="ORF">ERS852478_03080</name>
</gene>
<dbReference type="GO" id="GO:0003677">
    <property type="term" value="F:DNA binding"/>
    <property type="evidence" value="ECO:0007669"/>
    <property type="project" value="UniProtKB-KW"/>
</dbReference>
<dbReference type="GO" id="GO:0006313">
    <property type="term" value="P:DNA transposition"/>
    <property type="evidence" value="ECO:0007669"/>
    <property type="project" value="InterPro"/>
</dbReference>
<keyword evidence="4" id="KW-0233">DNA recombination</keyword>
<proteinExistence type="inferred from homology"/>
<dbReference type="GO" id="GO:0004803">
    <property type="term" value="F:transposase activity"/>
    <property type="evidence" value="ECO:0007669"/>
    <property type="project" value="InterPro"/>
</dbReference>
<dbReference type="InterPro" id="IPR047952">
    <property type="entry name" value="Transpos_IS4"/>
</dbReference>
<dbReference type="EMBL" id="CYZN01000025">
    <property type="protein sequence ID" value="CUO52412.1"/>
    <property type="molecule type" value="Genomic_DNA"/>
</dbReference>
<dbReference type="NCBIfam" id="NF033592">
    <property type="entry name" value="transpos_IS4_1"/>
    <property type="match status" value="1"/>
</dbReference>
<keyword evidence="3" id="KW-0238">DNA-binding</keyword>
<dbReference type="InterPro" id="IPR012337">
    <property type="entry name" value="RNaseH-like_sf"/>
</dbReference>
<name>A0A174FQ71_9FIRM</name>
<evidence type="ECO:0000256" key="4">
    <source>
        <dbReference type="ARBA" id="ARBA00023172"/>
    </source>
</evidence>
<dbReference type="Proteomes" id="UP000095431">
    <property type="component" value="Unassembled WGS sequence"/>
</dbReference>
<feature type="domain" description="Transposase IS4-like" evidence="5">
    <location>
        <begin position="111"/>
        <end position="357"/>
    </location>
</feature>
<evidence type="ECO:0000259" key="5">
    <source>
        <dbReference type="Pfam" id="PF01609"/>
    </source>
</evidence>
<reference evidence="6 7" key="1">
    <citation type="submission" date="2015-09" db="EMBL/GenBank/DDBJ databases">
        <authorList>
            <consortium name="Pathogen Informatics"/>
        </authorList>
    </citation>
    <scope>NUCLEOTIDE SEQUENCE [LARGE SCALE GENOMIC DNA]</scope>
    <source>
        <strain evidence="6 7">2789STDY5834863</strain>
    </source>
</reference>
<organism evidence="6 7">
    <name type="scientific">Blautia wexlerae</name>
    <dbReference type="NCBI Taxonomy" id="418240"/>
    <lineage>
        <taxon>Bacteria</taxon>
        <taxon>Bacillati</taxon>
        <taxon>Bacillota</taxon>
        <taxon>Clostridia</taxon>
        <taxon>Lachnospirales</taxon>
        <taxon>Lachnospiraceae</taxon>
        <taxon>Blautia</taxon>
    </lineage>
</organism>
<evidence type="ECO:0000313" key="6">
    <source>
        <dbReference type="EMBL" id="CUO52412.1"/>
    </source>
</evidence>
<sequence>MAHIFLSQLKTVLNNCIDELEQIHFLFSRNPETDFTRKRKLTFKEYIQFMLLMQGKTVSNEILDFFSHFLSAPSKSAFTQQRYKLLPEGWDFLFHSFVTQCRSLSDDLYCGYRLLACDGSDVNIARNPSDERTFIHEGEKGYNAVHINALYDIMNKTYCDFHVQGKKKLHERAALNLMVDRYSDPAPSILMADCGYESFNTFAHLIRKNMKFVIRMKDIDSNGILSSYDLPDDESDTRIKTTLTRRHTKETVGNPDIYTILQPSTDFDFPDEKCRYYDISSRIVRIRLENGSYICIATNLSKEEFSLKDIKKLYKMRWSEETSFRELKYTIGLVNWHSSKYDRILQEIAARMLLYNFCELVTSHAVIQTAENVKHVYKINFATAVNICRAYLKNGGDETEIMLLIQRH</sequence>
<dbReference type="PANTHER" id="PTHR33258">
    <property type="entry name" value="TRANSPOSASE INSL FOR INSERTION SEQUENCE ELEMENT IS186A-RELATED"/>
    <property type="match status" value="1"/>
</dbReference>
<evidence type="ECO:0000256" key="2">
    <source>
        <dbReference type="ARBA" id="ARBA00022578"/>
    </source>
</evidence>